<dbReference type="Pfam" id="PF00701">
    <property type="entry name" value="DHDPS"/>
    <property type="match status" value="1"/>
</dbReference>
<name>A0ABV1SL60_9RHOB</name>
<proteinExistence type="inferred from homology"/>
<reference evidence="5 6" key="1">
    <citation type="submission" date="2024-01" db="EMBL/GenBank/DDBJ databases">
        <authorList>
            <person name="Deng Y."/>
            <person name="Su J."/>
        </authorList>
    </citation>
    <scope>NUCLEOTIDE SEQUENCE [LARGE SCALE GENOMIC DNA]</scope>
    <source>
        <strain evidence="5 6">CPCC 100088</strain>
    </source>
</reference>
<dbReference type="PIRSF" id="PIRSF001365">
    <property type="entry name" value="DHDPS"/>
    <property type="match status" value="1"/>
</dbReference>
<dbReference type="CDD" id="cd00408">
    <property type="entry name" value="DHDPS-like"/>
    <property type="match status" value="1"/>
</dbReference>
<evidence type="ECO:0000256" key="1">
    <source>
        <dbReference type="ARBA" id="ARBA00007592"/>
    </source>
</evidence>
<comment type="caution">
    <text evidence="5">The sequence shown here is derived from an EMBL/GenBank/DDBJ whole genome shotgun (WGS) entry which is preliminary data.</text>
</comment>
<gene>
    <name evidence="5" type="ORF">VSX56_17905</name>
</gene>
<dbReference type="PRINTS" id="PR00146">
    <property type="entry name" value="DHPICSNTHASE"/>
</dbReference>
<dbReference type="PANTHER" id="PTHR12128:SF66">
    <property type="entry name" value="4-HYDROXY-2-OXOGLUTARATE ALDOLASE, MITOCHONDRIAL"/>
    <property type="match status" value="1"/>
</dbReference>
<dbReference type="InterPro" id="IPR013785">
    <property type="entry name" value="Aldolase_TIM"/>
</dbReference>
<organism evidence="5 6">
    <name type="scientific">Thioclava kandeliae</name>
    <dbReference type="NCBI Taxonomy" id="3070818"/>
    <lineage>
        <taxon>Bacteria</taxon>
        <taxon>Pseudomonadati</taxon>
        <taxon>Pseudomonadota</taxon>
        <taxon>Alphaproteobacteria</taxon>
        <taxon>Rhodobacterales</taxon>
        <taxon>Paracoccaceae</taxon>
        <taxon>Thioclava</taxon>
    </lineage>
</organism>
<evidence type="ECO:0000313" key="5">
    <source>
        <dbReference type="EMBL" id="MER5173644.1"/>
    </source>
</evidence>
<dbReference type="EC" id="4.1.3.3" evidence="5"/>
<keyword evidence="6" id="KW-1185">Reference proteome</keyword>
<dbReference type="RefSeq" id="WP_350939002.1">
    <property type="nucleotide sequence ID" value="NZ_JAYWLC010000023.1"/>
</dbReference>
<dbReference type="Gene3D" id="3.20.20.70">
    <property type="entry name" value="Aldolase class I"/>
    <property type="match status" value="1"/>
</dbReference>
<dbReference type="GO" id="GO:0008747">
    <property type="term" value="F:N-acetylneuraminate lyase activity"/>
    <property type="evidence" value="ECO:0007669"/>
    <property type="project" value="UniProtKB-EC"/>
</dbReference>
<evidence type="ECO:0000256" key="2">
    <source>
        <dbReference type="ARBA" id="ARBA00023239"/>
    </source>
</evidence>
<accession>A0ABV1SL60</accession>
<dbReference type="GO" id="GO:0047448">
    <property type="term" value="F:5-dehydro-4-deoxyglucarate dehydratase activity"/>
    <property type="evidence" value="ECO:0007669"/>
    <property type="project" value="UniProtKB-EC"/>
</dbReference>
<dbReference type="InterPro" id="IPR002220">
    <property type="entry name" value="DapA-like"/>
</dbReference>
<evidence type="ECO:0000256" key="4">
    <source>
        <dbReference type="PIRNR" id="PIRNR001365"/>
    </source>
</evidence>
<dbReference type="GO" id="GO:0008840">
    <property type="term" value="F:4-hydroxy-tetrahydrodipicolinate synthase activity"/>
    <property type="evidence" value="ECO:0007669"/>
    <property type="project" value="UniProtKB-EC"/>
</dbReference>
<dbReference type="SMART" id="SM01130">
    <property type="entry name" value="DHDPS"/>
    <property type="match status" value="1"/>
</dbReference>
<dbReference type="EMBL" id="JAYWLC010000023">
    <property type="protein sequence ID" value="MER5173644.1"/>
    <property type="molecule type" value="Genomic_DNA"/>
</dbReference>
<dbReference type="PROSITE" id="PS00665">
    <property type="entry name" value="DHDPS_1"/>
    <property type="match status" value="1"/>
</dbReference>
<dbReference type="EC" id="4.2.1.41" evidence="5"/>
<dbReference type="Proteomes" id="UP001438953">
    <property type="component" value="Unassembled WGS sequence"/>
</dbReference>
<evidence type="ECO:0000256" key="3">
    <source>
        <dbReference type="ARBA" id="ARBA00023270"/>
    </source>
</evidence>
<keyword evidence="2 4" id="KW-0456">Lyase</keyword>
<keyword evidence="3" id="KW-0704">Schiff base</keyword>
<dbReference type="InterPro" id="IPR020624">
    <property type="entry name" value="Schiff_base-form_aldolases_CS"/>
</dbReference>
<dbReference type="SUPFAM" id="SSF51569">
    <property type="entry name" value="Aldolase"/>
    <property type="match status" value="1"/>
</dbReference>
<protein>
    <submittedName>
        <fullName evidence="5">Dihydrodipicolinate synthase family protein</fullName>
        <ecNumber evidence="5">4.1.3.3</ecNumber>
        <ecNumber evidence="5">4.2.1.41</ecNumber>
        <ecNumber evidence="5">4.3.3.7</ecNumber>
    </submittedName>
</protein>
<evidence type="ECO:0000313" key="6">
    <source>
        <dbReference type="Proteomes" id="UP001438953"/>
    </source>
</evidence>
<reference evidence="5 6" key="2">
    <citation type="submission" date="2024-06" db="EMBL/GenBank/DDBJ databases">
        <title>Thioclava kandeliae sp. nov. from a rhizosphere soil sample of Kandelia candel in a mangrove.</title>
        <authorList>
            <person name="Mu T."/>
        </authorList>
    </citation>
    <scope>NUCLEOTIDE SEQUENCE [LARGE SCALE GENOMIC DNA]</scope>
    <source>
        <strain evidence="5 6">CPCC 100088</strain>
    </source>
</reference>
<dbReference type="EC" id="4.3.3.7" evidence="5"/>
<sequence length="306" mass="33258">MAHTPFRGNYTVCLTAFDQSGALDLERMAGYVEWQIAQGVDGLIPLGSTGEFLSLSREERSAVAECVIRTARGRVPVLIGSAAESTEETISLSQEAEALGADGVMVIAPFYSSPTPEERFTHFRRVAESLSLPVMVYNNPFTANIDITAADLARLSEIDNILYVKDTSKNVHRVTEILDLCQGRLEVFAGYYPWESCLAGAVGYSSVVSNIAPTLSTELVTRARNLTDWEASRALYRRMLPLINALGGDLYVPATKAAMRMIGQDMGPPRSPRLPLPAAAAQKLRAILAAPELGLLGERQTSNHNK</sequence>
<comment type="similarity">
    <text evidence="1 4">Belongs to the DapA family.</text>
</comment>
<dbReference type="PANTHER" id="PTHR12128">
    <property type="entry name" value="DIHYDRODIPICOLINATE SYNTHASE"/>
    <property type="match status" value="1"/>
</dbReference>